<accession>A0A9D1S7K6</accession>
<dbReference type="AlphaFoldDB" id="A0A9D1S7K6"/>
<evidence type="ECO:0000259" key="2">
    <source>
        <dbReference type="Pfam" id="PF14018"/>
    </source>
</evidence>
<dbReference type="Proteomes" id="UP000824118">
    <property type="component" value="Unassembled WGS sequence"/>
</dbReference>
<dbReference type="InterPro" id="IPR025328">
    <property type="entry name" value="DUF4234"/>
</dbReference>
<evidence type="ECO:0000256" key="1">
    <source>
        <dbReference type="SAM" id="Phobius"/>
    </source>
</evidence>
<dbReference type="Pfam" id="PF14018">
    <property type="entry name" value="DUF4234"/>
    <property type="match status" value="1"/>
</dbReference>
<organism evidence="3 4">
    <name type="scientific">Candidatus Limousia pullorum</name>
    <dbReference type="NCBI Taxonomy" id="2840860"/>
    <lineage>
        <taxon>Bacteria</taxon>
        <taxon>Bacillati</taxon>
        <taxon>Bacillota</taxon>
        <taxon>Clostridia</taxon>
        <taxon>Eubacteriales</taxon>
        <taxon>Oscillospiraceae</taxon>
        <taxon>Oscillospiraceae incertae sedis</taxon>
        <taxon>Candidatus Limousia</taxon>
    </lineage>
</organism>
<feature type="domain" description="DUF4234" evidence="2">
    <location>
        <begin position="1"/>
        <end position="63"/>
    </location>
</feature>
<sequence length="110" mass="12380">MYILLSIVTCGIFGFYWMYCVNEDVNNSLGENDMSGGMVVLLTIVTCGIYGFVWAYSLGNKISRIKRMMGDPYAESSLGALYLILSIFTTYIVPLAIAQNELNKYAEFRE</sequence>
<keyword evidence="1" id="KW-0812">Transmembrane</keyword>
<proteinExistence type="predicted"/>
<keyword evidence="1" id="KW-0472">Membrane</keyword>
<name>A0A9D1S7K6_9FIRM</name>
<protein>
    <submittedName>
        <fullName evidence="3">DUF4234 domain-containing protein</fullName>
    </submittedName>
</protein>
<reference evidence="3" key="1">
    <citation type="submission" date="2020-10" db="EMBL/GenBank/DDBJ databases">
        <authorList>
            <person name="Gilroy R."/>
        </authorList>
    </citation>
    <scope>NUCLEOTIDE SEQUENCE</scope>
    <source>
        <strain evidence="3">ChiGjej1B1-1684</strain>
    </source>
</reference>
<keyword evidence="1" id="KW-1133">Transmembrane helix</keyword>
<evidence type="ECO:0000313" key="3">
    <source>
        <dbReference type="EMBL" id="HIU50224.1"/>
    </source>
</evidence>
<feature type="transmembrane region" description="Helical" evidence="1">
    <location>
        <begin position="79"/>
        <end position="98"/>
    </location>
</feature>
<reference evidence="3" key="2">
    <citation type="journal article" date="2021" name="PeerJ">
        <title>Extensive microbial diversity within the chicken gut microbiome revealed by metagenomics and culture.</title>
        <authorList>
            <person name="Gilroy R."/>
            <person name="Ravi A."/>
            <person name="Getino M."/>
            <person name="Pursley I."/>
            <person name="Horton D.L."/>
            <person name="Alikhan N.F."/>
            <person name="Baker D."/>
            <person name="Gharbi K."/>
            <person name="Hall N."/>
            <person name="Watson M."/>
            <person name="Adriaenssens E.M."/>
            <person name="Foster-Nyarko E."/>
            <person name="Jarju S."/>
            <person name="Secka A."/>
            <person name="Antonio M."/>
            <person name="Oren A."/>
            <person name="Chaudhuri R.R."/>
            <person name="La Ragione R."/>
            <person name="Hildebrand F."/>
            <person name="Pallen M.J."/>
        </authorList>
    </citation>
    <scope>NUCLEOTIDE SEQUENCE</scope>
    <source>
        <strain evidence="3">ChiGjej1B1-1684</strain>
    </source>
</reference>
<feature type="transmembrane region" description="Helical" evidence="1">
    <location>
        <begin position="36"/>
        <end position="58"/>
    </location>
</feature>
<dbReference type="EMBL" id="DVNG01000061">
    <property type="protein sequence ID" value="HIU50224.1"/>
    <property type="molecule type" value="Genomic_DNA"/>
</dbReference>
<evidence type="ECO:0000313" key="4">
    <source>
        <dbReference type="Proteomes" id="UP000824118"/>
    </source>
</evidence>
<comment type="caution">
    <text evidence="3">The sequence shown here is derived from an EMBL/GenBank/DDBJ whole genome shotgun (WGS) entry which is preliminary data.</text>
</comment>
<gene>
    <name evidence="3" type="ORF">IAD22_04345</name>
</gene>